<comment type="caution">
    <text evidence="3">The sequence shown here is derived from an EMBL/GenBank/DDBJ whole genome shotgun (WGS) entry which is preliminary data.</text>
</comment>
<keyword evidence="4" id="KW-1185">Reference proteome</keyword>
<feature type="domain" description="Metaxin glutathione S-transferase" evidence="2">
    <location>
        <begin position="1"/>
        <end position="42"/>
    </location>
</feature>
<keyword evidence="1" id="KW-1133">Transmembrane helix</keyword>
<evidence type="ECO:0000256" key="1">
    <source>
        <dbReference type="SAM" id="Phobius"/>
    </source>
</evidence>
<dbReference type="PANTHER" id="PTHR12289:SF34">
    <property type="entry name" value="METAXIN-1"/>
    <property type="match status" value="1"/>
</dbReference>
<proteinExistence type="predicted"/>
<dbReference type="Pfam" id="PF17171">
    <property type="entry name" value="GST_C_6"/>
    <property type="match status" value="1"/>
</dbReference>
<sequence length="119" mass="13244">PSSLDAYVFGHLAPLIKIRLPNCRLQQNLKNLDNLNTFCSNILSLYFPSESEEGVSRPVDFGNEPYKRRKQLLSVLVAVAAMLSYALLTGIVAIEHVHEDEPIGPASLRGPSHEEEEED</sequence>
<evidence type="ECO:0000313" key="3">
    <source>
        <dbReference type="EMBL" id="KAL0171466.1"/>
    </source>
</evidence>
<evidence type="ECO:0000313" key="4">
    <source>
        <dbReference type="Proteomes" id="UP001529510"/>
    </source>
</evidence>
<keyword evidence="1" id="KW-0812">Transmembrane</keyword>
<dbReference type="Proteomes" id="UP001529510">
    <property type="component" value="Unassembled WGS sequence"/>
</dbReference>
<gene>
    <name evidence="3" type="ORF">M9458_031777</name>
</gene>
<keyword evidence="1" id="KW-0472">Membrane</keyword>
<feature type="non-terminal residue" evidence="3">
    <location>
        <position position="1"/>
    </location>
</feature>
<reference evidence="3 4" key="1">
    <citation type="submission" date="2024-05" db="EMBL/GenBank/DDBJ databases">
        <title>Genome sequencing and assembly of Indian major carp, Cirrhinus mrigala (Hamilton, 1822).</title>
        <authorList>
            <person name="Mohindra V."/>
            <person name="Chowdhury L.M."/>
            <person name="Lal K."/>
            <person name="Jena J.K."/>
        </authorList>
    </citation>
    <scope>NUCLEOTIDE SEQUENCE [LARGE SCALE GENOMIC DNA]</scope>
    <source>
        <strain evidence="3">CM1030</strain>
        <tissue evidence="3">Blood</tissue>
    </source>
</reference>
<name>A0ABD0PF30_CIRMR</name>
<evidence type="ECO:0000259" key="2">
    <source>
        <dbReference type="Pfam" id="PF17171"/>
    </source>
</evidence>
<dbReference type="InterPro" id="IPR050931">
    <property type="entry name" value="Mito_Protein_Transport_Metaxin"/>
</dbReference>
<feature type="transmembrane region" description="Helical" evidence="1">
    <location>
        <begin position="72"/>
        <end position="94"/>
    </location>
</feature>
<organism evidence="3 4">
    <name type="scientific">Cirrhinus mrigala</name>
    <name type="common">Mrigala</name>
    <dbReference type="NCBI Taxonomy" id="683832"/>
    <lineage>
        <taxon>Eukaryota</taxon>
        <taxon>Metazoa</taxon>
        <taxon>Chordata</taxon>
        <taxon>Craniata</taxon>
        <taxon>Vertebrata</taxon>
        <taxon>Euteleostomi</taxon>
        <taxon>Actinopterygii</taxon>
        <taxon>Neopterygii</taxon>
        <taxon>Teleostei</taxon>
        <taxon>Ostariophysi</taxon>
        <taxon>Cypriniformes</taxon>
        <taxon>Cyprinidae</taxon>
        <taxon>Labeoninae</taxon>
        <taxon>Labeonini</taxon>
        <taxon>Cirrhinus</taxon>
    </lineage>
</organism>
<protein>
    <recommendedName>
        <fullName evidence="2">Metaxin glutathione S-transferase domain-containing protein</fullName>
    </recommendedName>
</protein>
<dbReference type="AlphaFoldDB" id="A0ABD0PF30"/>
<dbReference type="EMBL" id="JAMKFB020000016">
    <property type="protein sequence ID" value="KAL0171466.1"/>
    <property type="molecule type" value="Genomic_DNA"/>
</dbReference>
<dbReference type="InterPro" id="IPR033468">
    <property type="entry name" value="Metaxin_GST"/>
</dbReference>
<dbReference type="PANTHER" id="PTHR12289">
    <property type="entry name" value="METAXIN RELATED"/>
    <property type="match status" value="1"/>
</dbReference>
<accession>A0ABD0PF30</accession>